<dbReference type="OrthoDB" id="9772811at2"/>
<proteinExistence type="predicted"/>
<keyword evidence="4" id="KW-1185">Reference proteome</keyword>
<keyword evidence="1" id="KW-0378">Hydrolase</keyword>
<gene>
    <name evidence="3" type="ORF">J421_4940</name>
</gene>
<organism evidence="3 4">
    <name type="scientific">Gemmatirosa kalamazoonensis</name>
    <dbReference type="NCBI Taxonomy" id="861299"/>
    <lineage>
        <taxon>Bacteria</taxon>
        <taxon>Pseudomonadati</taxon>
        <taxon>Gemmatimonadota</taxon>
        <taxon>Gemmatimonadia</taxon>
        <taxon>Gemmatimonadales</taxon>
        <taxon>Gemmatimonadaceae</taxon>
        <taxon>Gemmatirosa</taxon>
    </lineage>
</organism>
<dbReference type="InterPro" id="IPR013658">
    <property type="entry name" value="SGL"/>
</dbReference>
<dbReference type="EMBL" id="CP007129">
    <property type="protein sequence ID" value="AHG92475.1"/>
    <property type="molecule type" value="Genomic_DNA"/>
</dbReference>
<reference evidence="3 4" key="1">
    <citation type="journal article" date="2014" name="Genome Announc.">
        <title>Genome Sequence and Methylome of Soil Bacterium Gemmatirosa kalamazoonensis KBS708T, a Member of the Rarely Cultivated Gemmatimonadetes Phylum.</title>
        <authorList>
            <person name="Debruyn J.M."/>
            <person name="Radosevich M."/>
            <person name="Wommack K.E."/>
            <person name="Polson S.W."/>
            <person name="Hauser L.J."/>
            <person name="Fawaz M.N."/>
            <person name="Korlach J."/>
            <person name="Tsai Y.C."/>
        </authorList>
    </citation>
    <scope>NUCLEOTIDE SEQUENCE [LARGE SCALE GENOMIC DNA]</scope>
    <source>
        <strain evidence="3 4">KBS708</strain>
        <plasmid evidence="4">Plasmid 1</plasmid>
    </source>
</reference>
<dbReference type="AlphaFoldDB" id="W0RQ59"/>
<dbReference type="RefSeq" id="WP_025413814.1">
    <property type="nucleotide sequence ID" value="NZ_CP007129.1"/>
</dbReference>
<evidence type="ECO:0000256" key="1">
    <source>
        <dbReference type="ARBA" id="ARBA00022801"/>
    </source>
</evidence>
<dbReference type="Gene3D" id="2.130.10.10">
    <property type="entry name" value="YVTN repeat-like/Quinoprotein amine dehydrogenase"/>
    <property type="match status" value="2"/>
</dbReference>
<dbReference type="Pfam" id="PF04185">
    <property type="entry name" value="Phosphoesterase"/>
    <property type="match status" value="1"/>
</dbReference>
<accession>W0RQ59</accession>
<dbReference type="InterPro" id="IPR015943">
    <property type="entry name" value="WD40/YVTN_repeat-like_dom_sf"/>
</dbReference>
<dbReference type="Pfam" id="PF08450">
    <property type="entry name" value="SGL"/>
    <property type="match status" value="1"/>
</dbReference>
<dbReference type="GO" id="GO:0016788">
    <property type="term" value="F:hydrolase activity, acting on ester bonds"/>
    <property type="evidence" value="ECO:0007669"/>
    <property type="project" value="InterPro"/>
</dbReference>
<protein>
    <submittedName>
        <fullName evidence="3">SMP-30/Gluconolaconase/LRE-like region-containing protein</fullName>
    </submittedName>
</protein>
<dbReference type="HOGENOM" id="CLU_012789_0_0_0"/>
<name>W0RQ59_9BACT</name>
<dbReference type="SUPFAM" id="SSF53649">
    <property type="entry name" value="Alkaline phosphatase-like"/>
    <property type="match status" value="1"/>
</dbReference>
<dbReference type="InterPro" id="IPR017850">
    <property type="entry name" value="Alkaline_phosphatase_core_sf"/>
</dbReference>
<dbReference type="InterPro" id="IPR011044">
    <property type="entry name" value="Quino_amine_DH_bsu"/>
</dbReference>
<evidence type="ECO:0000313" key="4">
    <source>
        <dbReference type="Proteomes" id="UP000019151"/>
    </source>
</evidence>
<sequence length="801" mass="85509">MAHTSTAPGIASWVRRLAAVVAVAAACRGETHELNAGVGGTPRRLPTGHTLDPAGRTIDVGNMPLAIAVAPDRRHAVLLLSGWREVGLQVVDLDAGQVMQTLPQPGAFLGLAFSPDGRWIYASGAGRDVVYRYAWSGARAELRDSIALGPLGTAGEPRFVAGLATSRDGRTLYVAENLADSLAVVDLVTTRVVQRVAAGHYPYGVIVAPGGDVFVSAWGGSTVARYAVGADGRLVERARIDVGRHPSAMALDAAGTRLYVTSSSTDRVVVVDARADRVLASVSDSAPGAPSEGSTPNALALSPDGGRLFVAEADNDAVAVLDVRGDRPTVLGRVPSLWYPDALALAGDSLVVVSGKGRGTGPNPAGPRNGLAGIDPRTYTLGQLTGTLSVLPTTWSDAELAALTRRVARSNGWDAAAARPRYPPLEHAVLIIKENRTYDQVLGDLRGGDGDTSLLFFPRAASPNHHALAERFGIYDRFFTNAEVSAQGHPWSTSAYVTEYGEKTVPSVYADRRPDRDEGDADEPSTGFLWTAAARRGLTVRNYGEYAEPAPAGGGVRYRAAKPSLAPYTSPDYPPFDVTIPDARRADVWIGELGTFVRQGRMPALEILHLPMDHTAGTRPGACAPRACMADNDLALGRIVEALSRSPFWRSTAVFVLEDDAQAGPDHVDSHRSVLLVISPWSRARTVHRFVNTTDVLATIEEILGLAPLSQFDRFGRPLRDVWSEEPDLTPYVALAPTQPLDEKNPPARTGARPAPRLDLAAADRIDDMTFNRILWRAIKGADVPYPAGRRGSTLDLVRER</sequence>
<feature type="domain" description="SMP-30/Gluconolactonase/LRE-like region" evidence="2">
    <location>
        <begin position="161"/>
        <end position="263"/>
    </location>
</feature>
<keyword evidence="3" id="KW-0614">Plasmid</keyword>
<evidence type="ECO:0000313" key="3">
    <source>
        <dbReference type="EMBL" id="AHG92475.1"/>
    </source>
</evidence>
<dbReference type="Gene3D" id="3.40.720.10">
    <property type="entry name" value="Alkaline Phosphatase, subunit A"/>
    <property type="match status" value="2"/>
</dbReference>
<dbReference type="InterPro" id="IPR051200">
    <property type="entry name" value="Host-pathogen_enzymatic-act"/>
</dbReference>
<geneLocation type="plasmid" evidence="3 4">
    <name>1</name>
</geneLocation>
<evidence type="ECO:0000259" key="2">
    <source>
        <dbReference type="Pfam" id="PF08450"/>
    </source>
</evidence>
<dbReference type="Proteomes" id="UP000019151">
    <property type="component" value="Plasmid 1"/>
</dbReference>
<dbReference type="InParanoid" id="W0RQ59"/>
<dbReference type="PANTHER" id="PTHR47197:SF3">
    <property type="entry name" value="DIHYDRO-HEME D1 DEHYDROGENASE"/>
    <property type="match status" value="1"/>
</dbReference>
<dbReference type="InterPro" id="IPR007312">
    <property type="entry name" value="Phosphoesterase"/>
</dbReference>
<dbReference type="SUPFAM" id="SSF50969">
    <property type="entry name" value="YVTN repeat-like/Quinoprotein amine dehydrogenase"/>
    <property type="match status" value="1"/>
</dbReference>
<dbReference type="KEGG" id="gba:J421_4940"/>
<dbReference type="PANTHER" id="PTHR47197">
    <property type="entry name" value="PROTEIN NIRF"/>
    <property type="match status" value="1"/>
</dbReference>